<dbReference type="AlphaFoldDB" id="A0A9N8ZV99"/>
<name>A0A9N8ZV99_9GLOM</name>
<comment type="caution">
    <text evidence="1">The sequence shown here is derived from an EMBL/GenBank/DDBJ whole genome shotgun (WGS) entry which is preliminary data.</text>
</comment>
<protein>
    <submittedName>
        <fullName evidence="1">4863_t:CDS:1</fullName>
    </submittedName>
</protein>
<sequence length="161" mass="18157">MEKTRHTKHACDSCQKKKKNVTVLDTPVKGVWILAFNVNIPLIKKEEDPVKNVNQTTTNNNVGLEIETSNSGNFLESNENCSETIYPGSSSQTNNFPQLNDLHGSQKNDLVNDFSFTNNSIHSLPQENNLVNYFSFANGSTQENNFSFINSFPYGYHNSKF</sequence>
<dbReference type="Proteomes" id="UP000789706">
    <property type="component" value="Unassembled WGS sequence"/>
</dbReference>
<keyword evidence="2" id="KW-1185">Reference proteome</keyword>
<accession>A0A9N8ZV99</accession>
<dbReference type="OrthoDB" id="2473789at2759"/>
<reference evidence="1" key="1">
    <citation type="submission" date="2021-06" db="EMBL/GenBank/DDBJ databases">
        <authorList>
            <person name="Kallberg Y."/>
            <person name="Tangrot J."/>
            <person name="Rosling A."/>
        </authorList>
    </citation>
    <scope>NUCLEOTIDE SEQUENCE</scope>
    <source>
        <strain evidence="1">AZ414A</strain>
    </source>
</reference>
<organism evidence="1 2">
    <name type="scientific">Diversispora eburnea</name>
    <dbReference type="NCBI Taxonomy" id="1213867"/>
    <lineage>
        <taxon>Eukaryota</taxon>
        <taxon>Fungi</taxon>
        <taxon>Fungi incertae sedis</taxon>
        <taxon>Mucoromycota</taxon>
        <taxon>Glomeromycotina</taxon>
        <taxon>Glomeromycetes</taxon>
        <taxon>Diversisporales</taxon>
        <taxon>Diversisporaceae</taxon>
        <taxon>Diversispora</taxon>
    </lineage>
</organism>
<evidence type="ECO:0000313" key="2">
    <source>
        <dbReference type="Proteomes" id="UP000789706"/>
    </source>
</evidence>
<dbReference type="EMBL" id="CAJVPK010000423">
    <property type="protein sequence ID" value="CAG8508436.1"/>
    <property type="molecule type" value="Genomic_DNA"/>
</dbReference>
<gene>
    <name evidence="1" type="ORF">DEBURN_LOCUS5047</name>
</gene>
<proteinExistence type="predicted"/>
<evidence type="ECO:0000313" key="1">
    <source>
        <dbReference type="EMBL" id="CAG8508436.1"/>
    </source>
</evidence>